<feature type="non-terminal residue" evidence="1">
    <location>
        <position position="100"/>
    </location>
</feature>
<sequence>MARLQAISQDDHVFLQLAQERKVAEIQGVVASQIFQGDHVYYFDLKVKRLTDLERDWGTNKKIRVLLPLGKEPDFERGAVVTILGKFRAAEGNKVQKGFL</sequence>
<comment type="caution">
    <text evidence="1">The sequence shown here is derived from an EMBL/GenBank/DDBJ whole genome shotgun (WGS) entry which is preliminary data.</text>
</comment>
<accession>A0A6V8NVI5</accession>
<protein>
    <submittedName>
        <fullName evidence="1">Uncharacterized protein</fullName>
    </submittedName>
</protein>
<reference evidence="1 2" key="1">
    <citation type="journal article" date="2020" name="Front. Microbiol.">
        <title>Single-cell genomics of novel Actinobacteria with the Wood-Ljungdahl pathway discovered in a serpentinizing system.</title>
        <authorList>
            <person name="Merino N."/>
            <person name="Kawai M."/>
            <person name="Boyd E.S."/>
            <person name="Colman D.R."/>
            <person name="McGlynn S.E."/>
            <person name="Nealson K.H."/>
            <person name="Kurokawa K."/>
            <person name="Hongoh Y."/>
        </authorList>
    </citation>
    <scope>NUCLEOTIDE SEQUENCE [LARGE SCALE GENOMIC DNA]</scope>
    <source>
        <strain evidence="1 2">S09_30</strain>
    </source>
</reference>
<dbReference type="AlphaFoldDB" id="A0A6V8NVI5"/>
<dbReference type="EMBL" id="BLRW01000447">
    <property type="protein sequence ID" value="GFP24268.1"/>
    <property type="molecule type" value="Genomic_DNA"/>
</dbReference>
<organism evidence="1 2">
    <name type="scientific">Candidatus Hakubella thermalkaliphila</name>
    <dbReference type="NCBI Taxonomy" id="2754717"/>
    <lineage>
        <taxon>Bacteria</taxon>
        <taxon>Bacillati</taxon>
        <taxon>Actinomycetota</taxon>
        <taxon>Actinomycetota incertae sedis</taxon>
        <taxon>Candidatus Hakubellales</taxon>
        <taxon>Candidatus Hakubellaceae</taxon>
        <taxon>Candidatus Hakubella</taxon>
    </lineage>
</organism>
<evidence type="ECO:0000313" key="1">
    <source>
        <dbReference type="EMBL" id="GFP24268.1"/>
    </source>
</evidence>
<dbReference type="Proteomes" id="UP000585609">
    <property type="component" value="Unassembled WGS sequence"/>
</dbReference>
<proteinExistence type="predicted"/>
<evidence type="ECO:0000313" key="2">
    <source>
        <dbReference type="Proteomes" id="UP000585609"/>
    </source>
</evidence>
<name>A0A6V8NVI5_9ACTN</name>
<gene>
    <name evidence="1" type="ORF">HKBW3S09_01735</name>
</gene>